<proteinExistence type="predicted"/>
<keyword evidence="1" id="KW-0812">Transmembrane</keyword>
<gene>
    <name evidence="2" type="ORF">DFQ01_11135</name>
</gene>
<protein>
    <recommendedName>
        <fullName evidence="4">DUF1453 domain-containing protein</fullName>
    </recommendedName>
</protein>
<evidence type="ECO:0008006" key="4">
    <source>
        <dbReference type="Google" id="ProtNLM"/>
    </source>
</evidence>
<name>A0A2V2YS52_9BACL</name>
<dbReference type="InterPro" id="IPR058247">
    <property type="entry name" value="DUF1453"/>
</dbReference>
<dbReference type="RefSeq" id="WP_110044782.1">
    <property type="nucleotide sequence ID" value="NZ_CP054613.1"/>
</dbReference>
<keyword evidence="1" id="KW-0472">Membrane</keyword>
<feature type="transmembrane region" description="Helical" evidence="1">
    <location>
        <begin position="95"/>
        <end position="115"/>
    </location>
</feature>
<keyword evidence="1" id="KW-1133">Transmembrane helix</keyword>
<feature type="transmembrane region" description="Helical" evidence="1">
    <location>
        <begin position="64"/>
        <end position="83"/>
    </location>
</feature>
<dbReference type="EMBL" id="QGTQ01000011">
    <property type="protein sequence ID" value="PWW00890.1"/>
    <property type="molecule type" value="Genomic_DNA"/>
</dbReference>
<dbReference type="Pfam" id="PF07301">
    <property type="entry name" value="DUF1453"/>
    <property type="match status" value="1"/>
</dbReference>
<reference evidence="2 3" key="1">
    <citation type="submission" date="2018-05" db="EMBL/GenBank/DDBJ databases">
        <title>Genomic Encyclopedia of Type Strains, Phase III (KMG-III): the genomes of soil and plant-associated and newly described type strains.</title>
        <authorList>
            <person name="Whitman W."/>
        </authorList>
    </citation>
    <scope>NUCLEOTIDE SEQUENCE [LARGE SCALE GENOMIC DNA]</scope>
    <source>
        <strain evidence="2 3">CECT 5696</strain>
    </source>
</reference>
<feature type="transmembrane region" description="Helical" evidence="1">
    <location>
        <begin position="136"/>
        <end position="155"/>
    </location>
</feature>
<feature type="transmembrane region" description="Helical" evidence="1">
    <location>
        <begin position="36"/>
        <end position="57"/>
    </location>
</feature>
<dbReference type="AlphaFoldDB" id="A0A2V2YS52"/>
<dbReference type="Proteomes" id="UP000246635">
    <property type="component" value="Unassembled WGS sequence"/>
</dbReference>
<accession>A0A2V2YS52</accession>
<organism evidence="2 3">
    <name type="scientific">Paenibacillus cellulosilyticus</name>
    <dbReference type="NCBI Taxonomy" id="375489"/>
    <lineage>
        <taxon>Bacteria</taxon>
        <taxon>Bacillati</taxon>
        <taxon>Bacillota</taxon>
        <taxon>Bacilli</taxon>
        <taxon>Bacillales</taxon>
        <taxon>Paenibacillaceae</taxon>
        <taxon>Paenibacillus</taxon>
    </lineage>
</organism>
<evidence type="ECO:0000313" key="3">
    <source>
        <dbReference type="Proteomes" id="UP000246635"/>
    </source>
</evidence>
<evidence type="ECO:0000313" key="2">
    <source>
        <dbReference type="EMBL" id="PWW00890.1"/>
    </source>
</evidence>
<dbReference type="OrthoDB" id="2611876at2"/>
<evidence type="ECO:0000256" key="1">
    <source>
        <dbReference type="SAM" id="Phobius"/>
    </source>
</evidence>
<sequence>MQQIIIILLVCLVGFRIVRRVQRNFSWSELRSNRLTFRIVLLAVIGIIFMTQSGFSIVSMISDIIGILIGAALGIAGATMTVFERRGAELYYKANVWIGTIVTVLFVGRFAYRMYEMMTMSRDRGQNFNFAAGGSHWTSGLMLIMFAYYVVYYVLLMRQGKQVLARS</sequence>
<comment type="caution">
    <text evidence="2">The sequence shown here is derived from an EMBL/GenBank/DDBJ whole genome shotgun (WGS) entry which is preliminary data.</text>
</comment>
<keyword evidence="3" id="KW-1185">Reference proteome</keyword>